<dbReference type="EMBL" id="JAODYY010000022">
    <property type="protein sequence ID" value="MDH0126999.1"/>
    <property type="molecule type" value="Genomic_DNA"/>
</dbReference>
<dbReference type="InterPro" id="IPR014710">
    <property type="entry name" value="RmlC-like_jellyroll"/>
</dbReference>
<dbReference type="Proteomes" id="UP001158087">
    <property type="component" value="Unassembled WGS sequence"/>
</dbReference>
<feature type="domain" description="(S)-ureidoglycine aminohydrolase cupin" evidence="1">
    <location>
        <begin position="147"/>
        <end position="209"/>
    </location>
</feature>
<dbReference type="AlphaFoldDB" id="A0AA42KPK0"/>
<name>A0AA42KPK0_9HYPH</name>
<evidence type="ECO:0000313" key="3">
    <source>
        <dbReference type="Proteomes" id="UP001158087"/>
    </source>
</evidence>
<reference evidence="2" key="1">
    <citation type="submission" date="2022-09" db="EMBL/GenBank/DDBJ databases">
        <title>Intensive care unit water sources are persistently colonized with multi-drug resistant bacteria and are the site of extensive horizontal gene transfer of antibiotic resistance genes.</title>
        <authorList>
            <person name="Diorio-Toth L."/>
        </authorList>
    </citation>
    <scope>NUCLEOTIDE SEQUENCE</scope>
    <source>
        <strain evidence="2">GD04153</strain>
    </source>
</reference>
<dbReference type="Pfam" id="PF05899">
    <property type="entry name" value="Cupin_3"/>
    <property type="match status" value="1"/>
</dbReference>
<dbReference type="Gene3D" id="2.60.120.10">
    <property type="entry name" value="Jelly Rolls"/>
    <property type="match status" value="1"/>
</dbReference>
<dbReference type="InterPro" id="IPR008579">
    <property type="entry name" value="UGlyAH_Cupin_dom"/>
</dbReference>
<gene>
    <name evidence="2" type="ORF">N7376_23815</name>
</gene>
<dbReference type="InterPro" id="IPR011051">
    <property type="entry name" value="RmlC_Cupin_sf"/>
</dbReference>
<evidence type="ECO:0000259" key="1">
    <source>
        <dbReference type="Pfam" id="PF05899"/>
    </source>
</evidence>
<dbReference type="SUPFAM" id="SSF51182">
    <property type="entry name" value="RmlC-like cupins"/>
    <property type="match status" value="1"/>
</dbReference>
<accession>A0AA42KPK0</accession>
<organism evidence="2 3">
    <name type="scientific">Brucella intermedia GD04153</name>
    <dbReference type="NCBI Taxonomy" id="2975438"/>
    <lineage>
        <taxon>Bacteria</taxon>
        <taxon>Pseudomonadati</taxon>
        <taxon>Pseudomonadota</taxon>
        <taxon>Alphaproteobacteria</taxon>
        <taxon>Hyphomicrobiales</taxon>
        <taxon>Brucellaceae</taxon>
        <taxon>Brucella/Ochrobactrum group</taxon>
        <taxon>Brucella</taxon>
    </lineage>
</organism>
<sequence length="224" mass="23800">MLKNVINLGIAPSCAADLEAAFQALTLNGQSTEPFGVGRAVLSGEGKGTKSLFPSIVMVREGSLSLVDSNGFEIVLAKGEAASLPASSFAWKAQAADCVILTIHQGTAPVSFTKLDLDHPMVPGGAPNAALLTTPAPTTHRHEFQSDDPLSWGIWATTPYARHPINYSFSELMMLRKGDVTLSNPDEGSVSFAAGDIFLIRPGAIAAWSNPTDLQKFWIIHEPD</sequence>
<evidence type="ECO:0000313" key="2">
    <source>
        <dbReference type="EMBL" id="MDH0126999.1"/>
    </source>
</evidence>
<comment type="caution">
    <text evidence="2">The sequence shown here is derived from an EMBL/GenBank/DDBJ whole genome shotgun (WGS) entry which is preliminary data.</text>
</comment>
<protein>
    <submittedName>
        <fullName evidence="2">Cupin domain-containing protein</fullName>
    </submittedName>
</protein>
<proteinExistence type="predicted"/>